<dbReference type="EMBL" id="WMBE01000001">
    <property type="protein sequence ID" value="MDG0865730.1"/>
    <property type="molecule type" value="Genomic_DNA"/>
</dbReference>
<evidence type="ECO:0000313" key="13">
    <source>
        <dbReference type="Proteomes" id="UP001219901"/>
    </source>
</evidence>
<dbReference type="NCBIfam" id="TIGR00474">
    <property type="entry name" value="selA"/>
    <property type="match status" value="1"/>
</dbReference>
<comment type="subcellular location">
    <subcellularLocation>
        <location evidence="8">Cytoplasm</location>
    </subcellularLocation>
</comment>
<feature type="modified residue" description="N6-(pyridoxal phosphate)lysine" evidence="8 9">
    <location>
        <position position="298"/>
    </location>
</feature>
<dbReference type="Pfam" id="PF03841">
    <property type="entry name" value="SelA"/>
    <property type="match status" value="1"/>
</dbReference>
<proteinExistence type="inferred from homology"/>
<keyword evidence="13" id="KW-1185">Reference proteome</keyword>
<dbReference type="AlphaFoldDB" id="A0AAJ6CUS0"/>
<dbReference type="InterPro" id="IPR015424">
    <property type="entry name" value="PyrdxlP-dep_Trfase"/>
</dbReference>
<dbReference type="Proteomes" id="UP001321249">
    <property type="component" value="Unassembled WGS sequence"/>
</dbReference>
<dbReference type="PANTHER" id="PTHR32328">
    <property type="entry name" value="L-SERYL-TRNA(SEC) SELENIUM TRANSFERASE"/>
    <property type="match status" value="1"/>
</dbReference>
<dbReference type="GO" id="GO:0004125">
    <property type="term" value="F:L-seryl-tRNA(Sec) selenium transferase activity"/>
    <property type="evidence" value="ECO:0007669"/>
    <property type="project" value="UniProtKB-UniRule"/>
</dbReference>
<dbReference type="PANTHER" id="PTHR32328:SF0">
    <property type="entry name" value="L-SERYL-TRNA(SEC) SELENIUM TRANSFERASE"/>
    <property type="match status" value="1"/>
</dbReference>
<comment type="cofactor">
    <cofactor evidence="1 8 9">
        <name>pyridoxal 5'-phosphate</name>
        <dbReference type="ChEBI" id="CHEBI:597326"/>
    </cofactor>
</comment>
<dbReference type="GO" id="GO:0001717">
    <property type="term" value="P:conversion of seryl-tRNAsec to selenocys-tRNAsec"/>
    <property type="evidence" value="ECO:0007669"/>
    <property type="project" value="UniProtKB-UniRule"/>
</dbReference>
<keyword evidence="6 8" id="KW-0711">Selenium</keyword>
<dbReference type="SUPFAM" id="SSF53383">
    <property type="entry name" value="PLP-dependent transferases"/>
    <property type="match status" value="1"/>
</dbReference>
<dbReference type="InterPro" id="IPR015421">
    <property type="entry name" value="PyrdxlP-dep_Trfase_major"/>
</dbReference>
<dbReference type="Proteomes" id="UP001219901">
    <property type="component" value="Chromosome"/>
</dbReference>
<comment type="pathway">
    <text evidence="8">Aminoacyl-tRNA biosynthesis; selenocysteinyl-tRNA(Sec) biosynthesis; selenocysteinyl-tRNA(Sec) from L-seryl-tRNA(Sec) (bacterial route): step 1/1.</text>
</comment>
<evidence type="ECO:0000259" key="10">
    <source>
        <dbReference type="Pfam" id="PF12390"/>
    </source>
</evidence>
<protein>
    <recommendedName>
        <fullName evidence="8">L-seryl-tRNA(Sec) selenium transferase</fullName>
        <ecNumber evidence="8">2.9.1.1</ecNumber>
    </recommendedName>
    <alternativeName>
        <fullName evidence="8">Selenocysteine synthase</fullName>
        <shortName evidence="8">Sec synthase</shortName>
    </alternativeName>
    <alternativeName>
        <fullName evidence="8">Selenocysteinyl-tRNA(Sec) synthase</fullName>
    </alternativeName>
</protein>
<dbReference type="HAMAP" id="MF_00423">
    <property type="entry name" value="SelA"/>
    <property type="match status" value="1"/>
</dbReference>
<evidence type="ECO:0000256" key="4">
    <source>
        <dbReference type="ARBA" id="ARBA00022898"/>
    </source>
</evidence>
<reference evidence="13" key="3">
    <citation type="submission" date="2023-06" db="EMBL/GenBank/DDBJ databases">
        <title>Pangenomics reveal diversification of enzyme families and niche specialization in globally abundant SAR202 bacteria.</title>
        <authorList>
            <person name="Saw J.H.W."/>
        </authorList>
    </citation>
    <scope>NUCLEOTIDE SEQUENCE [LARGE SCALE GENOMIC DNA]</scope>
    <source>
        <strain evidence="13">JH1073</strain>
    </source>
</reference>
<reference evidence="13 14" key="1">
    <citation type="submission" date="2019-11" db="EMBL/GenBank/DDBJ databases">
        <authorList>
            <person name="Cho J.-C."/>
        </authorList>
    </citation>
    <scope>NUCLEOTIDE SEQUENCE [LARGE SCALE GENOMIC DNA]</scope>
    <source>
        <strain evidence="12 13">JH1073</strain>
        <strain evidence="11 14">JH702</strain>
    </source>
</reference>
<evidence type="ECO:0000256" key="5">
    <source>
        <dbReference type="ARBA" id="ARBA00022917"/>
    </source>
</evidence>
<gene>
    <name evidence="8" type="primary">selA</name>
    <name evidence="11" type="ORF">GKO46_01405</name>
    <name evidence="12" type="ORF">GKO48_07820</name>
</gene>
<dbReference type="GO" id="GO:0001514">
    <property type="term" value="P:selenocysteine incorporation"/>
    <property type="evidence" value="ECO:0007669"/>
    <property type="project" value="UniProtKB-UniRule"/>
</dbReference>
<evidence type="ECO:0000256" key="9">
    <source>
        <dbReference type="PIRSR" id="PIRSR618319-50"/>
    </source>
</evidence>
<accession>A0AAJ6CUS0</accession>
<dbReference type="InterPro" id="IPR018319">
    <property type="entry name" value="SelA-like"/>
</dbReference>
<evidence type="ECO:0000313" key="11">
    <source>
        <dbReference type="EMBL" id="MDG0865730.1"/>
    </source>
</evidence>
<evidence type="ECO:0000256" key="1">
    <source>
        <dbReference type="ARBA" id="ARBA00001933"/>
    </source>
</evidence>
<dbReference type="GO" id="GO:0005737">
    <property type="term" value="C:cytoplasm"/>
    <property type="evidence" value="ECO:0007669"/>
    <property type="project" value="UniProtKB-SubCell"/>
</dbReference>
<dbReference type="InterPro" id="IPR004534">
    <property type="entry name" value="SelA_trans"/>
</dbReference>
<reference evidence="12" key="2">
    <citation type="journal article" date="2023" name="Nat. Commun.">
        <title>Cultivation of marine bacteria of the SAR202 clade.</title>
        <authorList>
            <person name="Lim Y."/>
            <person name="Seo J.H."/>
            <person name="Giovannoni S.J."/>
            <person name="Kang I."/>
            <person name="Cho J.C."/>
        </authorList>
    </citation>
    <scope>NUCLEOTIDE SEQUENCE</scope>
    <source>
        <strain evidence="12">JH1073</strain>
    </source>
</reference>
<evidence type="ECO:0000256" key="3">
    <source>
        <dbReference type="ARBA" id="ARBA00022679"/>
    </source>
</evidence>
<sequence length="463" mass="49058">MPDTPESAYRSLPSVDALLQSDEVADLVRNFSHDSVTMLARDVLGKARAKIKDDNESPSVDAMISEIVDRADRAWGAWPKQVVNATGVVLHTNLGRAPLSSVVAKAASDSASIYSDLEFDLDSGKRGSRNAHISNLLAQSSGAEAGIAVNNNASGVLLTLAAVVSADPAKTEVIVSRGEAVEIGGGFRVPDVMRQSGATLVEIGTTNRTYAKDYEAAITPRTAAILKVHPSNFVVEGFTHVPELADMVTVGKKHNVPVINDLGSGCLVDTRKYGLDQEPQVQDSVSDGAALTLFSGDKLLGGPQAGLIAGEKAWIDLVSKHPLARAVRIDKMTLSAIAATLVSYLKDAHEEEIPIWKFISTSESAIASRAEKWRVETGAGQVERARSAIGGGSLPGQTIPTSVLAIQPAGSVDSFAACLRKSPIAVVARIENDRVLLDPRTVMNDQDHAVIEAIKFAMDQDSR</sequence>
<dbReference type="Gene3D" id="3.40.640.10">
    <property type="entry name" value="Type I PLP-dependent aspartate aminotransferase-like (Major domain)"/>
    <property type="match status" value="1"/>
</dbReference>
<evidence type="ECO:0000313" key="12">
    <source>
        <dbReference type="EMBL" id="WFG39529.1"/>
    </source>
</evidence>
<comment type="catalytic activity">
    <reaction evidence="8">
        <text>L-seryl-tRNA(Sec) + selenophosphate + H(+) = L-selenocysteinyl-tRNA(Sec) + phosphate</text>
        <dbReference type="Rhea" id="RHEA:22728"/>
        <dbReference type="Rhea" id="RHEA-COMP:9742"/>
        <dbReference type="Rhea" id="RHEA-COMP:9743"/>
        <dbReference type="ChEBI" id="CHEBI:15378"/>
        <dbReference type="ChEBI" id="CHEBI:16144"/>
        <dbReference type="ChEBI" id="CHEBI:43474"/>
        <dbReference type="ChEBI" id="CHEBI:78533"/>
        <dbReference type="ChEBI" id="CHEBI:78573"/>
        <dbReference type="EC" id="2.9.1.1"/>
    </reaction>
</comment>
<dbReference type="RefSeq" id="WP_342823321.1">
    <property type="nucleotide sequence ID" value="NZ_CP046146.1"/>
</dbReference>
<organism evidence="12 13">
    <name type="scientific">Candidatus Lucifugimonas marina</name>
    <dbReference type="NCBI Taxonomy" id="3038979"/>
    <lineage>
        <taxon>Bacteria</taxon>
        <taxon>Bacillati</taxon>
        <taxon>Chloroflexota</taxon>
        <taxon>Dehalococcoidia</taxon>
        <taxon>SAR202 cluster</taxon>
        <taxon>Candidatus Lucifugimonadales</taxon>
        <taxon>Candidatus Lucifugimonadaceae</taxon>
        <taxon>Candidatus Lucifugimonas</taxon>
    </lineage>
</organism>
<name>A0AAJ6CUS0_9CHLR</name>
<dbReference type="EMBL" id="CP046147">
    <property type="protein sequence ID" value="WFG39529.1"/>
    <property type="molecule type" value="Genomic_DNA"/>
</dbReference>
<dbReference type="Pfam" id="PF12390">
    <property type="entry name" value="Se-cys_synth_N"/>
    <property type="match status" value="1"/>
</dbReference>
<evidence type="ECO:0000256" key="2">
    <source>
        <dbReference type="ARBA" id="ARBA00022490"/>
    </source>
</evidence>
<evidence type="ECO:0000256" key="8">
    <source>
        <dbReference type="HAMAP-Rule" id="MF_00423"/>
    </source>
</evidence>
<keyword evidence="5 8" id="KW-0648">Protein biosynthesis</keyword>
<evidence type="ECO:0000256" key="6">
    <source>
        <dbReference type="ARBA" id="ARBA00023266"/>
    </source>
</evidence>
<keyword evidence="2 8" id="KW-0963">Cytoplasm</keyword>
<dbReference type="EC" id="2.9.1.1" evidence="8"/>
<comment type="similarity">
    <text evidence="7 8">Belongs to the SelA family.</text>
</comment>
<dbReference type="InterPro" id="IPR025862">
    <property type="entry name" value="SelA_trans_N_dom"/>
</dbReference>
<evidence type="ECO:0000256" key="7">
    <source>
        <dbReference type="ARBA" id="ARBA00044507"/>
    </source>
</evidence>
<keyword evidence="3 8" id="KW-0808">Transferase</keyword>
<evidence type="ECO:0000313" key="14">
    <source>
        <dbReference type="Proteomes" id="UP001321249"/>
    </source>
</evidence>
<feature type="domain" description="L-seryl-tRNA selenium transferase N-terminal" evidence="10">
    <location>
        <begin position="9"/>
        <end position="48"/>
    </location>
</feature>
<dbReference type="Gene3D" id="3.90.1150.180">
    <property type="match status" value="1"/>
</dbReference>
<keyword evidence="4 8" id="KW-0663">Pyridoxal phosphate</keyword>
<comment type="function">
    <text evidence="8">Converts seryl-tRNA(Sec) to selenocysteinyl-tRNA(Sec) required for selenoprotein biosynthesis.</text>
</comment>